<evidence type="ECO:0000256" key="4">
    <source>
        <dbReference type="SAM" id="Phobius"/>
    </source>
</evidence>
<dbReference type="EMBL" id="LIBB01000094">
    <property type="protein sequence ID" value="KRO72157.1"/>
    <property type="molecule type" value="Genomic_DNA"/>
</dbReference>
<evidence type="ECO:0000313" key="6">
    <source>
        <dbReference type="Proteomes" id="UP000051934"/>
    </source>
</evidence>
<comment type="caution">
    <text evidence="5">The sequence shown here is derived from an EMBL/GenBank/DDBJ whole genome shotgun (WGS) entry which is preliminary data.</text>
</comment>
<feature type="transmembrane region" description="Helical" evidence="4">
    <location>
        <begin position="337"/>
        <end position="357"/>
    </location>
</feature>
<evidence type="ECO:0000256" key="1">
    <source>
        <dbReference type="ARBA" id="ARBA00022692"/>
    </source>
</evidence>
<protein>
    <recommendedName>
        <fullName evidence="7">MFS transporter</fullName>
    </recommendedName>
</protein>
<evidence type="ECO:0000256" key="3">
    <source>
        <dbReference type="ARBA" id="ARBA00023136"/>
    </source>
</evidence>
<dbReference type="AlphaFoldDB" id="A0A0R2SHA6"/>
<reference evidence="5 6" key="1">
    <citation type="submission" date="2015-10" db="EMBL/GenBank/DDBJ databases">
        <title>Metagenome-Assembled Genomes uncover a global brackish microbiome.</title>
        <authorList>
            <person name="Hugerth L.W."/>
            <person name="Larsson J."/>
            <person name="Alneberg J."/>
            <person name="Lindh M.V."/>
            <person name="Legrand C."/>
            <person name="Pinhassi J."/>
            <person name="Andersson A.F."/>
        </authorList>
    </citation>
    <scope>NUCLEOTIDE SEQUENCE [LARGE SCALE GENOMIC DNA]</scope>
    <source>
        <strain evidence="5">BACL4 MAG-120507-bin80</strain>
    </source>
</reference>
<dbReference type="InterPro" id="IPR036259">
    <property type="entry name" value="MFS_trans_sf"/>
</dbReference>
<dbReference type="InterPro" id="IPR011701">
    <property type="entry name" value="MFS"/>
</dbReference>
<dbReference type="Proteomes" id="UP000051934">
    <property type="component" value="Unassembled WGS sequence"/>
</dbReference>
<accession>A0A0R2SHA6</accession>
<feature type="transmembrane region" description="Helical" evidence="4">
    <location>
        <begin position="80"/>
        <end position="98"/>
    </location>
</feature>
<sequence>MIGTLRDALGRGDQKTLLFLLAIGNTIAFATWQVLLNNFVVEEVAFTGREIGVLQSLREVPGFLAFTAILVMIYLRQQTFALLSLATLGIGTAITAFFPQALWLYFATVLMSIGFHYLETLQNSLSLQWLSKEEAPVVMGQLLSAKSLCNFAILSALYLYLALFSANYTLIYCLAGGSAVAIAVYCRLRIPHFPDAVVQRKSLFLRKRYWLYYSLTFLAGARRQIFVVFAGFLLVEKFDFPIEDVVMLTLVNAALTFYLAPKIGKLISRIGERRALTLEYIGLILVFVSYAFVDTLTVAVLLYLLDHLFFAMAIAIKTYFQKIADPADIAATSSISFTINHIAAVVLPALLGIVWVFNSSAVFLIGAGIAALSLGLSQLIPDSPQPDFETKLSASQ</sequence>
<feature type="transmembrane region" description="Helical" evidence="4">
    <location>
        <begin position="209"/>
        <end position="233"/>
    </location>
</feature>
<feature type="transmembrane region" description="Helical" evidence="4">
    <location>
        <begin position="245"/>
        <end position="263"/>
    </location>
</feature>
<feature type="transmembrane region" description="Helical" evidence="4">
    <location>
        <begin position="363"/>
        <end position="381"/>
    </location>
</feature>
<evidence type="ECO:0000313" key="5">
    <source>
        <dbReference type="EMBL" id="KRO72157.1"/>
    </source>
</evidence>
<name>A0A0R2SHA6_9GAMM</name>
<proteinExistence type="predicted"/>
<keyword evidence="2 4" id="KW-1133">Transmembrane helix</keyword>
<keyword evidence="1 4" id="KW-0812">Transmembrane</keyword>
<dbReference type="Gene3D" id="1.20.1250.20">
    <property type="entry name" value="MFS general substrate transporter like domains"/>
    <property type="match status" value="1"/>
</dbReference>
<gene>
    <name evidence="5" type="ORF">ABR69_02835</name>
</gene>
<feature type="transmembrane region" description="Helical" evidence="4">
    <location>
        <begin position="16"/>
        <end position="36"/>
    </location>
</feature>
<feature type="transmembrane region" description="Helical" evidence="4">
    <location>
        <begin position="275"/>
        <end position="292"/>
    </location>
</feature>
<dbReference type="SUPFAM" id="SSF103473">
    <property type="entry name" value="MFS general substrate transporter"/>
    <property type="match status" value="1"/>
</dbReference>
<feature type="transmembrane region" description="Helical" evidence="4">
    <location>
        <begin position="169"/>
        <end position="188"/>
    </location>
</feature>
<keyword evidence="3 4" id="KW-0472">Membrane</keyword>
<feature type="transmembrane region" description="Helical" evidence="4">
    <location>
        <begin position="56"/>
        <end position="75"/>
    </location>
</feature>
<organism evidence="5 6">
    <name type="scientific">OM182 bacterium BACL3 MAG-120507-bin80</name>
    <dbReference type="NCBI Taxonomy" id="1655577"/>
    <lineage>
        <taxon>Bacteria</taxon>
        <taxon>Pseudomonadati</taxon>
        <taxon>Pseudomonadota</taxon>
        <taxon>Gammaproteobacteria</taxon>
        <taxon>OMG group</taxon>
        <taxon>OM182 clade</taxon>
    </lineage>
</organism>
<evidence type="ECO:0000256" key="2">
    <source>
        <dbReference type="ARBA" id="ARBA00022989"/>
    </source>
</evidence>
<evidence type="ECO:0008006" key="7">
    <source>
        <dbReference type="Google" id="ProtNLM"/>
    </source>
</evidence>
<dbReference type="Pfam" id="PF07690">
    <property type="entry name" value="MFS_1"/>
    <property type="match status" value="1"/>
</dbReference>
<dbReference type="GO" id="GO:0022857">
    <property type="term" value="F:transmembrane transporter activity"/>
    <property type="evidence" value="ECO:0007669"/>
    <property type="project" value="InterPro"/>
</dbReference>